<evidence type="ECO:0000313" key="1">
    <source>
        <dbReference type="EMBL" id="EKK01214.1"/>
    </source>
</evidence>
<dbReference type="PATRIC" id="fig|993517.3.peg.3741"/>
<reference evidence="1 2" key="1">
    <citation type="journal article" date="2013" name="Mar. Genomics">
        <title>Expression of sulfatases in Rhodopirellula baltica and the diversity of sulfatases in the genus Rhodopirellula.</title>
        <authorList>
            <person name="Wegner C.E."/>
            <person name="Richter-Heitmann T."/>
            <person name="Klindworth A."/>
            <person name="Klockow C."/>
            <person name="Richter M."/>
            <person name="Achstetter T."/>
            <person name="Glockner F.O."/>
            <person name="Harder J."/>
        </authorList>
    </citation>
    <scope>NUCLEOTIDE SEQUENCE [LARGE SCALE GENOMIC DNA]</scope>
    <source>
        <strain evidence="1 2">SH28</strain>
    </source>
</reference>
<sequence>MFCGTVSQWAASPQIGLSSAPTSIEPFKSIDFAGLRPL</sequence>
<dbReference type="EMBL" id="AMCW01000100">
    <property type="protein sequence ID" value="EKK01214.1"/>
    <property type="molecule type" value="Genomic_DNA"/>
</dbReference>
<comment type="caution">
    <text evidence="1">The sequence shown here is derived from an EMBL/GenBank/DDBJ whole genome shotgun (WGS) entry which is preliminary data.</text>
</comment>
<organism evidence="1 2">
    <name type="scientific">Rhodopirellula baltica SH28</name>
    <dbReference type="NCBI Taxonomy" id="993517"/>
    <lineage>
        <taxon>Bacteria</taxon>
        <taxon>Pseudomonadati</taxon>
        <taxon>Planctomycetota</taxon>
        <taxon>Planctomycetia</taxon>
        <taxon>Pirellulales</taxon>
        <taxon>Pirellulaceae</taxon>
        <taxon>Rhodopirellula</taxon>
    </lineage>
</organism>
<accession>K5DEF4</accession>
<protein>
    <submittedName>
        <fullName evidence="1">Uncharacterized protein</fullName>
    </submittedName>
</protein>
<proteinExistence type="predicted"/>
<gene>
    <name evidence="1" type="ORF">RBSH_03453</name>
</gene>
<evidence type="ECO:0000313" key="2">
    <source>
        <dbReference type="Proteomes" id="UP000007993"/>
    </source>
</evidence>
<dbReference type="Proteomes" id="UP000007993">
    <property type="component" value="Unassembled WGS sequence"/>
</dbReference>
<name>K5DEF4_RHOBT</name>
<dbReference type="AlphaFoldDB" id="K5DEF4"/>